<reference evidence="1" key="1">
    <citation type="journal article" date="2021" name="New Phytol.">
        <title>Evolutionary innovations through gain and loss of genes in the ectomycorrhizal Boletales.</title>
        <authorList>
            <person name="Wu G."/>
            <person name="Miyauchi S."/>
            <person name="Morin E."/>
            <person name="Kuo A."/>
            <person name="Drula E."/>
            <person name="Varga T."/>
            <person name="Kohler A."/>
            <person name="Feng B."/>
            <person name="Cao Y."/>
            <person name="Lipzen A."/>
            <person name="Daum C."/>
            <person name="Hundley H."/>
            <person name="Pangilinan J."/>
            <person name="Johnson J."/>
            <person name="Barry K."/>
            <person name="LaButti K."/>
            <person name="Ng V."/>
            <person name="Ahrendt S."/>
            <person name="Min B."/>
            <person name="Choi I.G."/>
            <person name="Park H."/>
            <person name="Plett J.M."/>
            <person name="Magnuson J."/>
            <person name="Spatafora J.W."/>
            <person name="Nagy L.G."/>
            <person name="Henrissat B."/>
            <person name="Grigoriev I.V."/>
            <person name="Yang Z.L."/>
            <person name="Xu J."/>
            <person name="Martin F.M."/>
        </authorList>
    </citation>
    <scope>NUCLEOTIDE SEQUENCE</scope>
    <source>
        <strain evidence="1">ATCC 28755</strain>
    </source>
</reference>
<proteinExistence type="predicted"/>
<protein>
    <submittedName>
        <fullName evidence="1">Uncharacterized protein</fullName>
    </submittedName>
</protein>
<dbReference type="Proteomes" id="UP000790377">
    <property type="component" value="Unassembled WGS sequence"/>
</dbReference>
<name>A0ACB7ZZ98_9AGAM</name>
<evidence type="ECO:0000313" key="1">
    <source>
        <dbReference type="EMBL" id="KAH7906049.1"/>
    </source>
</evidence>
<keyword evidence="2" id="KW-1185">Reference proteome</keyword>
<comment type="caution">
    <text evidence="1">The sequence shown here is derived from an EMBL/GenBank/DDBJ whole genome shotgun (WGS) entry which is preliminary data.</text>
</comment>
<sequence length="190" mass="21151">MLRRYTYSSDEFDALFGRDTRAMEYPNVGDPWCFRDIENWSLEAPANALAEDDGKQPLASGSNDVASLAEALEALQLIQANDDPLPGNPQRHMELQQQLEAEVASLRDLLAAARQECQRLRRSSRFHAMSHMLRDAEEVDRDGHDSAGQRAHLQTPNKDGTIRDSPANKSPRSPGLPPHLVAAGFRMCSD</sequence>
<gene>
    <name evidence="1" type="ORF">BJ138DRAFT_1105471</name>
</gene>
<organism evidence="1 2">
    <name type="scientific">Hygrophoropsis aurantiaca</name>
    <dbReference type="NCBI Taxonomy" id="72124"/>
    <lineage>
        <taxon>Eukaryota</taxon>
        <taxon>Fungi</taxon>
        <taxon>Dikarya</taxon>
        <taxon>Basidiomycota</taxon>
        <taxon>Agaricomycotina</taxon>
        <taxon>Agaricomycetes</taxon>
        <taxon>Agaricomycetidae</taxon>
        <taxon>Boletales</taxon>
        <taxon>Coniophorineae</taxon>
        <taxon>Hygrophoropsidaceae</taxon>
        <taxon>Hygrophoropsis</taxon>
    </lineage>
</organism>
<evidence type="ECO:0000313" key="2">
    <source>
        <dbReference type="Proteomes" id="UP000790377"/>
    </source>
</evidence>
<accession>A0ACB7ZZ98</accession>
<dbReference type="EMBL" id="MU268078">
    <property type="protein sequence ID" value="KAH7906049.1"/>
    <property type="molecule type" value="Genomic_DNA"/>
</dbReference>